<dbReference type="Pfam" id="PF25137">
    <property type="entry name" value="ADH_Fe_C"/>
    <property type="match status" value="1"/>
</dbReference>
<sequence length="366" mass="41152">MDITYHMPVKVMMEKGIVIKKHHEFKGFGKKAFIITGKSSSKINGSLEDVEAALDKEGIDYYIFDRVEENPSLETIEDASKIGLEQNVDFIIGVGGGSPIDAAKAIAVMIKNPQLNKDNLITPEKLEALDVIAIPTTSGTGTEVTQYSVLTDHKNKTKRNLGQEVFPKLALLDPKYTEKMDLDTTVSTAIDALSHIIEGYLNRHANDITDALAERGIKIWGECKDDLVSGDIKNTSREKLMIASNIGGMIIAQTGTSLPHGMSYPLTYHKGISHGFAIGSLYKEYLKIFKDRKKVNKIYELLGLESHKEFEELMDKLVKVHIHVTQDEIKKYTDEVWENKEKLANHPEDILYEELFFIYTNSLLYI</sequence>
<dbReference type="GO" id="GO:0046872">
    <property type="term" value="F:metal ion binding"/>
    <property type="evidence" value="ECO:0007669"/>
    <property type="project" value="InterPro"/>
</dbReference>
<feature type="domain" description="Fe-containing alcohol dehydrogenase-like C-terminal" evidence="4">
    <location>
        <begin position="185"/>
        <end position="319"/>
    </location>
</feature>
<gene>
    <name evidence="5" type="ORF">SAMN05443638_10149</name>
</gene>
<dbReference type="PANTHER" id="PTHR11496">
    <property type="entry name" value="ALCOHOL DEHYDROGENASE"/>
    <property type="match status" value="1"/>
</dbReference>
<evidence type="ECO:0000259" key="4">
    <source>
        <dbReference type="Pfam" id="PF25137"/>
    </source>
</evidence>
<dbReference type="STRING" id="1533.SAMN05443638_10149"/>
<dbReference type="EMBL" id="FQVM01000001">
    <property type="protein sequence ID" value="SHE32204.1"/>
    <property type="molecule type" value="Genomic_DNA"/>
</dbReference>
<dbReference type="Pfam" id="PF00465">
    <property type="entry name" value="Fe-ADH"/>
    <property type="match status" value="1"/>
</dbReference>
<evidence type="ECO:0000256" key="1">
    <source>
        <dbReference type="ARBA" id="ARBA00007358"/>
    </source>
</evidence>
<evidence type="ECO:0000313" key="6">
    <source>
        <dbReference type="Proteomes" id="UP000184035"/>
    </source>
</evidence>
<dbReference type="Proteomes" id="UP000184035">
    <property type="component" value="Unassembled WGS sequence"/>
</dbReference>
<dbReference type="FunFam" id="3.40.50.1970:FF:000003">
    <property type="entry name" value="Alcohol dehydrogenase, iron-containing"/>
    <property type="match status" value="1"/>
</dbReference>
<name>A0A1M4SIV6_9CLOT</name>
<dbReference type="Gene3D" id="1.20.1090.10">
    <property type="entry name" value="Dehydroquinate synthase-like - alpha domain"/>
    <property type="match status" value="1"/>
</dbReference>
<dbReference type="Gene3D" id="3.40.50.1970">
    <property type="match status" value="1"/>
</dbReference>
<accession>A0A1M4SIV6</accession>
<dbReference type="OrthoDB" id="9804734at2"/>
<proteinExistence type="inferred from homology"/>
<dbReference type="GO" id="GO:0004022">
    <property type="term" value="F:alcohol dehydrogenase (NAD+) activity"/>
    <property type="evidence" value="ECO:0007669"/>
    <property type="project" value="UniProtKB-ARBA"/>
</dbReference>
<dbReference type="SUPFAM" id="SSF56796">
    <property type="entry name" value="Dehydroquinate synthase-like"/>
    <property type="match status" value="1"/>
</dbReference>
<organism evidence="5 6">
    <name type="scientific">Clostridium fallax</name>
    <dbReference type="NCBI Taxonomy" id="1533"/>
    <lineage>
        <taxon>Bacteria</taxon>
        <taxon>Bacillati</taxon>
        <taxon>Bacillota</taxon>
        <taxon>Clostridia</taxon>
        <taxon>Eubacteriales</taxon>
        <taxon>Clostridiaceae</taxon>
        <taxon>Clostridium</taxon>
    </lineage>
</organism>
<protein>
    <submittedName>
        <fullName evidence="5">Alcohol dehydrogenase, class IV</fullName>
    </submittedName>
</protein>
<dbReference type="PANTHER" id="PTHR11496:SF102">
    <property type="entry name" value="ALCOHOL DEHYDROGENASE 4"/>
    <property type="match status" value="1"/>
</dbReference>
<evidence type="ECO:0000256" key="2">
    <source>
        <dbReference type="ARBA" id="ARBA00023002"/>
    </source>
</evidence>
<dbReference type="InterPro" id="IPR039697">
    <property type="entry name" value="Alcohol_dehydrogenase_Fe"/>
</dbReference>
<dbReference type="AlphaFoldDB" id="A0A1M4SIV6"/>
<feature type="domain" description="Alcohol dehydrogenase iron-type/glycerol dehydrogenase GldA" evidence="3">
    <location>
        <begin position="8"/>
        <end position="174"/>
    </location>
</feature>
<keyword evidence="2" id="KW-0560">Oxidoreductase</keyword>
<dbReference type="InterPro" id="IPR056798">
    <property type="entry name" value="ADH_Fe_C"/>
</dbReference>
<dbReference type="InterPro" id="IPR001670">
    <property type="entry name" value="ADH_Fe/GldA"/>
</dbReference>
<evidence type="ECO:0000313" key="5">
    <source>
        <dbReference type="EMBL" id="SHE32204.1"/>
    </source>
</evidence>
<keyword evidence="6" id="KW-1185">Reference proteome</keyword>
<evidence type="ECO:0000259" key="3">
    <source>
        <dbReference type="Pfam" id="PF00465"/>
    </source>
</evidence>
<comment type="similarity">
    <text evidence="1">Belongs to the iron-containing alcohol dehydrogenase family.</text>
</comment>
<reference evidence="5 6" key="1">
    <citation type="submission" date="2016-11" db="EMBL/GenBank/DDBJ databases">
        <authorList>
            <person name="Jaros S."/>
            <person name="Januszkiewicz K."/>
            <person name="Wedrychowicz H."/>
        </authorList>
    </citation>
    <scope>NUCLEOTIDE SEQUENCE [LARGE SCALE GENOMIC DNA]</scope>
    <source>
        <strain evidence="5 6">DSM 2631</strain>
    </source>
</reference>
<dbReference type="CDD" id="cd08181">
    <property type="entry name" value="PPD-like"/>
    <property type="match status" value="1"/>
</dbReference>
<dbReference type="RefSeq" id="WP_072892223.1">
    <property type="nucleotide sequence ID" value="NZ_FQVM01000001.1"/>
</dbReference>